<evidence type="ECO:0000256" key="7">
    <source>
        <dbReference type="ARBA" id="ARBA00023180"/>
    </source>
</evidence>
<dbReference type="GO" id="GO:0009617">
    <property type="term" value="P:response to bacterium"/>
    <property type="evidence" value="ECO:0007669"/>
    <property type="project" value="TreeGrafter"/>
</dbReference>
<evidence type="ECO:0000259" key="10">
    <source>
        <dbReference type="PROSITE" id="PS50835"/>
    </source>
</evidence>
<dbReference type="PANTHER" id="PTHR19433">
    <property type="entry name" value="T-CELL RECEPTOR ALPHA CHAIN V REGION-RELATED"/>
    <property type="match status" value="1"/>
</dbReference>
<reference evidence="11" key="1">
    <citation type="submission" date="2025-08" db="UniProtKB">
        <authorList>
            <consortium name="Ensembl"/>
        </authorList>
    </citation>
    <scope>IDENTIFICATION</scope>
</reference>
<dbReference type="InParanoid" id="A0A3Q3LIY6"/>
<dbReference type="InterPro" id="IPR003599">
    <property type="entry name" value="Ig_sub"/>
</dbReference>
<dbReference type="GO" id="GO:0002376">
    <property type="term" value="P:immune system process"/>
    <property type="evidence" value="ECO:0007669"/>
    <property type="project" value="UniProtKB-KW"/>
</dbReference>
<evidence type="ECO:0000256" key="9">
    <source>
        <dbReference type="SAM" id="SignalP"/>
    </source>
</evidence>
<keyword evidence="12" id="KW-1185">Reference proteome</keyword>
<dbReference type="Ensembl" id="ENSMAMT00000010165.2">
    <property type="protein sequence ID" value="ENSMAMP00000009911.2"/>
    <property type="gene ID" value="ENSMAMG00000006668.2"/>
</dbReference>
<feature type="transmembrane region" description="Helical" evidence="8">
    <location>
        <begin position="251"/>
        <end position="273"/>
    </location>
</feature>
<evidence type="ECO:0000256" key="2">
    <source>
        <dbReference type="ARBA" id="ARBA00022475"/>
    </source>
</evidence>
<keyword evidence="7" id="KW-0325">Glycoprotein</keyword>
<dbReference type="OrthoDB" id="6370831at2759"/>
<dbReference type="SUPFAM" id="SSF48726">
    <property type="entry name" value="Immunoglobulin"/>
    <property type="match status" value="2"/>
</dbReference>
<dbReference type="STRING" id="205130.ENSMAMP00000009911"/>
<feature type="chain" id="PRO_5030081158" evidence="9">
    <location>
        <begin position="19"/>
        <end position="337"/>
    </location>
</feature>
<dbReference type="InterPro" id="IPR013783">
    <property type="entry name" value="Ig-like_fold"/>
</dbReference>
<dbReference type="Pfam" id="PF07686">
    <property type="entry name" value="V-set"/>
    <property type="match status" value="2"/>
</dbReference>
<dbReference type="RefSeq" id="XP_026185336.1">
    <property type="nucleotide sequence ID" value="XM_026329551.1"/>
</dbReference>
<proteinExistence type="predicted"/>
<feature type="domain" description="Ig-like" evidence="10">
    <location>
        <begin position="156"/>
        <end position="247"/>
    </location>
</feature>
<protein>
    <submittedName>
        <fullName evidence="11">Uncharacterized LOC113143911</fullName>
    </submittedName>
</protein>
<dbReference type="InterPro" id="IPR052051">
    <property type="entry name" value="TCR_complex_component"/>
</dbReference>
<keyword evidence="3 9" id="KW-0732">Signal</keyword>
<keyword evidence="2" id="KW-1003">Cell membrane</keyword>
<dbReference type="InterPro" id="IPR007110">
    <property type="entry name" value="Ig-like_dom"/>
</dbReference>
<evidence type="ECO:0000256" key="5">
    <source>
        <dbReference type="ARBA" id="ARBA00023136"/>
    </source>
</evidence>
<comment type="subcellular location">
    <subcellularLocation>
        <location evidence="1">Cell membrane</location>
    </subcellularLocation>
</comment>
<dbReference type="PANTHER" id="PTHR19433:SF127">
    <property type="entry name" value="NITR9"/>
    <property type="match status" value="1"/>
</dbReference>
<dbReference type="AlphaFoldDB" id="A0A3Q3LIY6"/>
<keyword evidence="8" id="KW-1133">Transmembrane helix</keyword>
<dbReference type="GeneTree" id="ENSGT00950000182968"/>
<dbReference type="Gene3D" id="2.60.40.10">
    <property type="entry name" value="Immunoglobulins"/>
    <property type="match status" value="2"/>
</dbReference>
<evidence type="ECO:0000256" key="3">
    <source>
        <dbReference type="ARBA" id="ARBA00022729"/>
    </source>
</evidence>
<evidence type="ECO:0000313" key="12">
    <source>
        <dbReference type="Proteomes" id="UP000261640"/>
    </source>
</evidence>
<sequence>MPLCIFLVLFNAICQVPAVTKTPSVFQDSGIIRAEVGHEVTLECFCQDEAVTFLSWYQQSLGSQPRIISRRMKHKTEADIYPVYKERFKVVTQSSDGSNHLKITDVRLSDSATYYCGILEFNAIEFGQGAFLHVKTSQSNIQAVVQQPALEPRWLGGTVNLSCTVYPEPCAGDLSLYWFRQDASQPAVISPSTEQCTSLSNETPIVKKCSLNLAIKSVSMSDAGVYYCAMASCGEIVFGNGTRVVISGDSFLVYCLSVAFAVSVILLVLLAFIMHRLKKRLCSVCTGSSSPLTSHTMSQDADMLHYAALNLNRNGSRQRQEDHVENTCVYSRVKSRK</sequence>
<keyword evidence="4" id="KW-0391">Immunity</keyword>
<dbReference type="SMART" id="SM00409">
    <property type="entry name" value="IG"/>
    <property type="match status" value="2"/>
</dbReference>
<name>A0A3Q3LIY6_9TELE</name>
<organism evidence="11 12">
    <name type="scientific">Mastacembelus armatus</name>
    <name type="common">zig-zag eel</name>
    <dbReference type="NCBI Taxonomy" id="205130"/>
    <lineage>
        <taxon>Eukaryota</taxon>
        <taxon>Metazoa</taxon>
        <taxon>Chordata</taxon>
        <taxon>Craniata</taxon>
        <taxon>Vertebrata</taxon>
        <taxon>Euteleostomi</taxon>
        <taxon>Actinopterygii</taxon>
        <taxon>Neopterygii</taxon>
        <taxon>Teleostei</taxon>
        <taxon>Neoteleostei</taxon>
        <taxon>Acanthomorphata</taxon>
        <taxon>Anabantaria</taxon>
        <taxon>Synbranchiformes</taxon>
        <taxon>Mastacembelidae</taxon>
        <taxon>Mastacembelus</taxon>
    </lineage>
</organism>
<keyword evidence="8" id="KW-0812">Transmembrane</keyword>
<dbReference type="InterPro" id="IPR013106">
    <property type="entry name" value="Ig_V-set"/>
</dbReference>
<feature type="domain" description="Ig-like" evidence="10">
    <location>
        <begin position="17"/>
        <end position="116"/>
    </location>
</feature>
<evidence type="ECO:0000256" key="4">
    <source>
        <dbReference type="ARBA" id="ARBA00022859"/>
    </source>
</evidence>
<reference evidence="11" key="2">
    <citation type="submission" date="2025-09" db="UniProtKB">
        <authorList>
            <consortium name="Ensembl"/>
        </authorList>
    </citation>
    <scope>IDENTIFICATION</scope>
</reference>
<dbReference type="SMART" id="SM00406">
    <property type="entry name" value="IGv"/>
    <property type="match status" value="2"/>
</dbReference>
<dbReference type="GO" id="GO:0005886">
    <property type="term" value="C:plasma membrane"/>
    <property type="evidence" value="ECO:0007669"/>
    <property type="project" value="UniProtKB-SubCell"/>
</dbReference>
<dbReference type="Proteomes" id="UP000261640">
    <property type="component" value="Unplaced"/>
</dbReference>
<evidence type="ECO:0000256" key="6">
    <source>
        <dbReference type="ARBA" id="ARBA00023157"/>
    </source>
</evidence>
<evidence type="ECO:0000313" key="11">
    <source>
        <dbReference type="Ensembl" id="ENSMAMP00000009911.2"/>
    </source>
</evidence>
<dbReference type="CDD" id="cd00099">
    <property type="entry name" value="IgV"/>
    <property type="match status" value="1"/>
</dbReference>
<keyword evidence="6" id="KW-1015">Disulfide bond</keyword>
<evidence type="ECO:0000256" key="1">
    <source>
        <dbReference type="ARBA" id="ARBA00004236"/>
    </source>
</evidence>
<feature type="signal peptide" evidence="9">
    <location>
        <begin position="1"/>
        <end position="18"/>
    </location>
</feature>
<keyword evidence="5 8" id="KW-0472">Membrane</keyword>
<evidence type="ECO:0000256" key="8">
    <source>
        <dbReference type="SAM" id="Phobius"/>
    </source>
</evidence>
<dbReference type="PROSITE" id="PS50835">
    <property type="entry name" value="IG_LIKE"/>
    <property type="match status" value="2"/>
</dbReference>
<accession>A0A3Q3LIY6</accession>
<dbReference type="InterPro" id="IPR036179">
    <property type="entry name" value="Ig-like_dom_sf"/>
</dbReference>
<dbReference type="GeneID" id="113143911"/>